<dbReference type="Proteomes" id="UP000651475">
    <property type="component" value="Unassembled WGS sequence"/>
</dbReference>
<sequence>MENKKWDVVFALLSGFADSAEEILNCGDDSNGNLGSIISDCFEKWDILTQQKLPHEIESKIFNFVLTRFKNKDLDGWDWKWDWKWDWMGIAIKLANTQERQNSVFAALDEIKPTGDNWNSKYAYNKARSYRVKLMARCGTPEEQRKFMYDNVDNSDFRKQLLQMAWDEGDLDEVLKLAQQGIIADARYAGLVNDWKTWEMDVYRKKNDVDNILRLARYFFFNGNLWRNKDYSYTNMYSLIKSNVSKEDWTKWRDSLIEEAIDKQNRNILTYIFTQEEMWDRYINYIKKNPDQYLLEDTPKAVRNLYQDEFIKLYGNCARQHFQNASNRDAYQDGANMLRKLIEYGGKKEADVIIEEQKARRPRRPALIEELSKIK</sequence>
<accession>A0ABR7DM69</accession>
<evidence type="ECO:0000313" key="1">
    <source>
        <dbReference type="EMBL" id="MBC5632537.1"/>
    </source>
</evidence>
<gene>
    <name evidence="1" type="ORF">H8S65_07125</name>
</gene>
<organism evidence="1 2">
    <name type="scientific">Parabacteroides hominis</name>
    <dbReference type="NCBI Taxonomy" id="2763057"/>
    <lineage>
        <taxon>Bacteria</taxon>
        <taxon>Pseudomonadati</taxon>
        <taxon>Bacteroidota</taxon>
        <taxon>Bacteroidia</taxon>
        <taxon>Bacteroidales</taxon>
        <taxon>Tannerellaceae</taxon>
        <taxon>Parabacteroides</taxon>
    </lineage>
</organism>
<dbReference type="RefSeq" id="WP_186929299.1">
    <property type="nucleotide sequence ID" value="NZ_JACOOJ010000009.1"/>
</dbReference>
<reference evidence="1 2" key="1">
    <citation type="submission" date="2020-08" db="EMBL/GenBank/DDBJ databases">
        <title>Genome public.</title>
        <authorList>
            <person name="Liu C."/>
            <person name="Sun Q."/>
        </authorList>
    </citation>
    <scope>NUCLEOTIDE SEQUENCE [LARGE SCALE GENOMIC DNA]</scope>
    <source>
        <strain evidence="1 2">NSJ-79</strain>
    </source>
</reference>
<protein>
    <submittedName>
        <fullName evidence="1">Uncharacterized protein</fullName>
    </submittedName>
</protein>
<dbReference type="EMBL" id="JACOOJ010000009">
    <property type="protein sequence ID" value="MBC5632537.1"/>
    <property type="molecule type" value="Genomic_DNA"/>
</dbReference>
<name>A0ABR7DM69_9BACT</name>
<comment type="caution">
    <text evidence="1">The sequence shown here is derived from an EMBL/GenBank/DDBJ whole genome shotgun (WGS) entry which is preliminary data.</text>
</comment>
<keyword evidence="2" id="KW-1185">Reference proteome</keyword>
<proteinExistence type="predicted"/>
<evidence type="ECO:0000313" key="2">
    <source>
        <dbReference type="Proteomes" id="UP000651475"/>
    </source>
</evidence>